<proteinExistence type="predicted"/>
<dbReference type="EMBL" id="UOEQ01000485">
    <property type="protein sequence ID" value="VAW23767.1"/>
    <property type="molecule type" value="Genomic_DNA"/>
</dbReference>
<dbReference type="AlphaFoldDB" id="A0A3B0UEP8"/>
<organism evidence="1">
    <name type="scientific">hydrothermal vent metagenome</name>
    <dbReference type="NCBI Taxonomy" id="652676"/>
    <lineage>
        <taxon>unclassified sequences</taxon>
        <taxon>metagenomes</taxon>
        <taxon>ecological metagenomes</taxon>
    </lineage>
</organism>
<protein>
    <submittedName>
        <fullName evidence="1">Uncharacterized protein</fullName>
    </submittedName>
</protein>
<accession>A0A3B0UEP8</accession>
<name>A0A3B0UEP8_9ZZZZ</name>
<evidence type="ECO:0000313" key="1">
    <source>
        <dbReference type="EMBL" id="VAW23767.1"/>
    </source>
</evidence>
<sequence length="39" mass="4749">MSCNFTFVEILHQNRRKIRQIGIKSTQLFNSDLFHKLQR</sequence>
<gene>
    <name evidence="1" type="ORF">MNBD_ALPHA11-670</name>
</gene>
<reference evidence="1" key="1">
    <citation type="submission" date="2018-06" db="EMBL/GenBank/DDBJ databases">
        <authorList>
            <person name="Zhirakovskaya E."/>
        </authorList>
    </citation>
    <scope>NUCLEOTIDE SEQUENCE</scope>
</reference>